<accession>A0ABP6QPD0</accession>
<gene>
    <name evidence="3" type="ORF">GCM10010468_75860</name>
</gene>
<dbReference type="SUPFAM" id="SSF48264">
    <property type="entry name" value="Cytochrome P450"/>
    <property type="match status" value="1"/>
</dbReference>
<organism evidence="3 4">
    <name type="scientific">Actinocorallia longicatena</name>
    <dbReference type="NCBI Taxonomy" id="111803"/>
    <lineage>
        <taxon>Bacteria</taxon>
        <taxon>Bacillati</taxon>
        <taxon>Actinomycetota</taxon>
        <taxon>Actinomycetes</taxon>
        <taxon>Streptosporangiales</taxon>
        <taxon>Thermomonosporaceae</taxon>
        <taxon>Actinocorallia</taxon>
    </lineage>
</organism>
<comment type="similarity">
    <text evidence="1">Belongs to the cytochrome P450 family.</text>
</comment>
<dbReference type="PROSITE" id="PS00086">
    <property type="entry name" value="CYTOCHROME_P450"/>
    <property type="match status" value="1"/>
</dbReference>
<dbReference type="Proteomes" id="UP001501237">
    <property type="component" value="Unassembled WGS sequence"/>
</dbReference>
<dbReference type="Gene3D" id="1.10.630.10">
    <property type="entry name" value="Cytochrome P450"/>
    <property type="match status" value="1"/>
</dbReference>
<keyword evidence="4" id="KW-1185">Reference proteome</keyword>
<reference evidence="4" key="1">
    <citation type="journal article" date="2019" name="Int. J. Syst. Evol. Microbiol.">
        <title>The Global Catalogue of Microorganisms (GCM) 10K type strain sequencing project: providing services to taxonomists for standard genome sequencing and annotation.</title>
        <authorList>
            <consortium name="The Broad Institute Genomics Platform"/>
            <consortium name="The Broad Institute Genome Sequencing Center for Infectious Disease"/>
            <person name="Wu L."/>
            <person name="Ma J."/>
        </authorList>
    </citation>
    <scope>NUCLEOTIDE SEQUENCE [LARGE SCALE GENOMIC DNA]</scope>
    <source>
        <strain evidence="4">JCM 9377</strain>
    </source>
</reference>
<comment type="caution">
    <text evidence="3">The sequence shown here is derived from an EMBL/GenBank/DDBJ whole genome shotgun (WGS) entry which is preliminary data.</text>
</comment>
<dbReference type="PANTHER" id="PTHR46696">
    <property type="entry name" value="P450, PUTATIVE (EUROFUNG)-RELATED"/>
    <property type="match status" value="1"/>
</dbReference>
<dbReference type="EMBL" id="BAAAUV010000038">
    <property type="protein sequence ID" value="GAA3239592.1"/>
    <property type="molecule type" value="Genomic_DNA"/>
</dbReference>
<evidence type="ECO:0000256" key="1">
    <source>
        <dbReference type="ARBA" id="ARBA00010617"/>
    </source>
</evidence>
<name>A0ABP6QPD0_9ACTN</name>
<dbReference type="PRINTS" id="PR00359">
    <property type="entry name" value="BP450"/>
</dbReference>
<dbReference type="PANTHER" id="PTHR46696:SF1">
    <property type="entry name" value="CYTOCHROME P450 YJIB-RELATED"/>
    <property type="match status" value="1"/>
</dbReference>
<dbReference type="InterPro" id="IPR002397">
    <property type="entry name" value="Cyt_P450_B"/>
</dbReference>
<proteinExistence type="inferred from homology"/>
<protein>
    <submittedName>
        <fullName evidence="3">Cytochrome P450</fullName>
    </submittedName>
</protein>
<feature type="region of interest" description="Disordered" evidence="2">
    <location>
        <begin position="391"/>
        <end position="418"/>
    </location>
</feature>
<dbReference type="RefSeq" id="WP_344838644.1">
    <property type="nucleotide sequence ID" value="NZ_BAAAUV010000038.1"/>
</dbReference>
<evidence type="ECO:0000313" key="3">
    <source>
        <dbReference type="EMBL" id="GAA3239592.1"/>
    </source>
</evidence>
<dbReference type="InterPro" id="IPR017972">
    <property type="entry name" value="Cyt_P450_CS"/>
</dbReference>
<evidence type="ECO:0000313" key="4">
    <source>
        <dbReference type="Proteomes" id="UP001501237"/>
    </source>
</evidence>
<sequence length="431" mass="46607">MTDDTPVKLYDARFAADPRAVYEELRARHGGYAPAELAPGVPATVVLGYDAALDVLKDPLTFRKDPRGWQKTAAPGCPMLPALGYRASALFSDGPVHSRLRKTITDSFDRVDVFALRDRVERSADELIDRFCADGEADLSAQYGARLPLMVFTQLFGCPPEIGDRFLRSMILMGDLSDAEQAASMFTGASRDLIALKRSQPGADITSWLIAHPAGLTDEELTEQIGLLIGKGASPVCYLIGNALRLLLSDARFADDLSNGSLPVEDALDEVLWTDPPIPNMGVTYTDHEVEREGHLIPPDQPVVISFAAANTDPAKQTDHRVGNRSHLAFGAGPHTCPARNHARVMASSAIEKLLDRLPDLHLSVPPASLTWHPGPFHRALTSLPVSFTPAPTLPKPATPPASPPLHVPEPSTPPAPSLARRLLQAVRRLL</sequence>
<feature type="compositionally biased region" description="Pro residues" evidence="2">
    <location>
        <begin position="392"/>
        <end position="417"/>
    </location>
</feature>
<dbReference type="InterPro" id="IPR036396">
    <property type="entry name" value="Cyt_P450_sf"/>
</dbReference>
<evidence type="ECO:0000256" key="2">
    <source>
        <dbReference type="SAM" id="MobiDB-lite"/>
    </source>
</evidence>